<comment type="cofactor">
    <cofactor evidence="1 6">
        <name>heme</name>
        <dbReference type="ChEBI" id="CHEBI:30413"/>
    </cofactor>
</comment>
<dbReference type="InterPro" id="IPR050121">
    <property type="entry name" value="Cytochrome_P450_monoxygenase"/>
</dbReference>
<evidence type="ECO:0000256" key="1">
    <source>
        <dbReference type="ARBA" id="ARBA00001971"/>
    </source>
</evidence>
<comment type="similarity">
    <text evidence="2">Belongs to the cytochrome P450 family.</text>
</comment>
<dbReference type="OrthoDB" id="1470350at2759"/>
<keyword evidence="7" id="KW-0812">Transmembrane</keyword>
<keyword evidence="4 6" id="KW-0479">Metal-binding</keyword>
<protein>
    <recommendedName>
        <fullName evidence="10">Cytochrome P450</fullName>
    </recommendedName>
</protein>
<dbReference type="InterPro" id="IPR036396">
    <property type="entry name" value="Cyt_P450_sf"/>
</dbReference>
<dbReference type="CDD" id="cd11058">
    <property type="entry name" value="CYP60B-like"/>
    <property type="match status" value="1"/>
</dbReference>
<gene>
    <name evidence="8" type="ORF">GOMPHAMPRED_006554</name>
</gene>
<evidence type="ECO:0000256" key="7">
    <source>
        <dbReference type="SAM" id="Phobius"/>
    </source>
</evidence>
<keyword evidence="7" id="KW-1133">Transmembrane helix</keyword>
<dbReference type="InterPro" id="IPR002401">
    <property type="entry name" value="Cyt_P450_E_grp-I"/>
</dbReference>
<evidence type="ECO:0000256" key="6">
    <source>
        <dbReference type="PIRSR" id="PIRSR602401-1"/>
    </source>
</evidence>
<evidence type="ECO:0000256" key="5">
    <source>
        <dbReference type="ARBA" id="ARBA00023004"/>
    </source>
</evidence>
<accession>A0A8H3FX66</accession>
<evidence type="ECO:0000256" key="3">
    <source>
        <dbReference type="ARBA" id="ARBA00022617"/>
    </source>
</evidence>
<name>A0A8H3FX66_9LECA</name>
<evidence type="ECO:0000256" key="4">
    <source>
        <dbReference type="ARBA" id="ARBA00022723"/>
    </source>
</evidence>
<proteinExistence type="inferred from homology"/>
<dbReference type="Gene3D" id="1.10.630.10">
    <property type="entry name" value="Cytochrome P450"/>
    <property type="match status" value="1"/>
</dbReference>
<dbReference type="EMBL" id="CAJPDQ010000044">
    <property type="protein sequence ID" value="CAF9932356.1"/>
    <property type="molecule type" value="Genomic_DNA"/>
</dbReference>
<evidence type="ECO:0008006" key="10">
    <source>
        <dbReference type="Google" id="ProtNLM"/>
    </source>
</evidence>
<keyword evidence="9" id="KW-1185">Reference proteome</keyword>
<dbReference type="AlphaFoldDB" id="A0A8H3FX66"/>
<dbReference type="PRINTS" id="PR00463">
    <property type="entry name" value="EP450I"/>
</dbReference>
<reference evidence="8" key="1">
    <citation type="submission" date="2021-03" db="EMBL/GenBank/DDBJ databases">
        <authorList>
            <person name="Tagirdzhanova G."/>
        </authorList>
    </citation>
    <scope>NUCLEOTIDE SEQUENCE</scope>
</reference>
<keyword evidence="7" id="KW-0472">Membrane</keyword>
<evidence type="ECO:0000313" key="8">
    <source>
        <dbReference type="EMBL" id="CAF9932356.1"/>
    </source>
</evidence>
<dbReference type="GO" id="GO:0005506">
    <property type="term" value="F:iron ion binding"/>
    <property type="evidence" value="ECO:0007669"/>
    <property type="project" value="InterPro"/>
</dbReference>
<keyword evidence="3 6" id="KW-0349">Heme</keyword>
<dbReference type="Pfam" id="PF00067">
    <property type="entry name" value="p450"/>
    <property type="match status" value="1"/>
</dbReference>
<dbReference type="InterPro" id="IPR001128">
    <property type="entry name" value="Cyt_P450"/>
</dbReference>
<dbReference type="Proteomes" id="UP000664169">
    <property type="component" value="Unassembled WGS sequence"/>
</dbReference>
<keyword evidence="5 6" id="KW-0408">Iron</keyword>
<feature type="binding site" description="axial binding residue" evidence="6">
    <location>
        <position position="453"/>
    </location>
    <ligand>
        <name>heme</name>
        <dbReference type="ChEBI" id="CHEBI:30413"/>
    </ligand>
    <ligandPart>
        <name>Fe</name>
        <dbReference type="ChEBI" id="CHEBI:18248"/>
    </ligandPart>
</feature>
<dbReference type="GO" id="GO:0004497">
    <property type="term" value="F:monooxygenase activity"/>
    <property type="evidence" value="ECO:0007669"/>
    <property type="project" value="InterPro"/>
</dbReference>
<dbReference type="PANTHER" id="PTHR24305">
    <property type="entry name" value="CYTOCHROME P450"/>
    <property type="match status" value="1"/>
</dbReference>
<feature type="transmembrane region" description="Helical" evidence="7">
    <location>
        <begin position="22"/>
        <end position="47"/>
    </location>
</feature>
<evidence type="ECO:0000256" key="2">
    <source>
        <dbReference type="ARBA" id="ARBA00010617"/>
    </source>
</evidence>
<evidence type="ECO:0000313" key="9">
    <source>
        <dbReference type="Proteomes" id="UP000664169"/>
    </source>
</evidence>
<organism evidence="8 9">
    <name type="scientific">Gomphillus americanus</name>
    <dbReference type="NCBI Taxonomy" id="1940652"/>
    <lineage>
        <taxon>Eukaryota</taxon>
        <taxon>Fungi</taxon>
        <taxon>Dikarya</taxon>
        <taxon>Ascomycota</taxon>
        <taxon>Pezizomycotina</taxon>
        <taxon>Lecanoromycetes</taxon>
        <taxon>OSLEUM clade</taxon>
        <taxon>Ostropomycetidae</taxon>
        <taxon>Ostropales</taxon>
        <taxon>Graphidaceae</taxon>
        <taxon>Gomphilloideae</taxon>
        <taxon>Gomphillus</taxon>
    </lineage>
</organism>
<comment type="caution">
    <text evidence="8">The sequence shown here is derived from an EMBL/GenBank/DDBJ whole genome shotgun (WGS) entry which is preliminary data.</text>
</comment>
<dbReference type="PRINTS" id="PR00385">
    <property type="entry name" value="P450"/>
</dbReference>
<dbReference type="SUPFAM" id="SSF48264">
    <property type="entry name" value="Cytochrome P450"/>
    <property type="match status" value="1"/>
</dbReference>
<sequence length="507" mass="57547">MANRSLLAELYHLLLDSPVKSLVYIVVALIVYNVVKIAALAIYNLFFHPLKDLPGPKLAAASESYRDWYILKGSLVYQELELFRKYGPIVRDGPNSIMFADPQAWKDIYGHRTGGKPATIKSIGIKPAHEGHEMLEFIPSEEEHGRRRRLYMHAFSDQSIKKQEPMLIEHVNGLVEKLRAVTAESKEPQDLVKWLHFCTFDIMGDLAFGHGMGMVGTATYNPWVAAIIGSFRAFAISFVLTRYQPFAFLMKYTYLGTFVQKAVDEHRRFAQTKVDERLESDVDRPDIWGLVMAAGPDKLPSRWAMHEDGMLFMQAGTDTSSTLLCGLIWWLLKTPEIFAKLQEEIRSNLGDEITLEKLARLPYLAACVEEGLRIHPPAPPGFNRKAPPGGIAVCGRFYVEGTEFAIPVYATSHYEGNFALPDEFRPERWLGDSRFASDKKDASQPFLYGPRNCIGKNLAYNEIRLILAKIIVNFDLELDAESKNWMPHAVYGLWAKPPLWIKFTSRD</sequence>
<dbReference type="PANTHER" id="PTHR24305:SF210">
    <property type="entry name" value="CYTOCHROME P450 MONOOXYGENASE ASQL-RELATED"/>
    <property type="match status" value="1"/>
</dbReference>
<dbReference type="GO" id="GO:0016705">
    <property type="term" value="F:oxidoreductase activity, acting on paired donors, with incorporation or reduction of molecular oxygen"/>
    <property type="evidence" value="ECO:0007669"/>
    <property type="project" value="InterPro"/>
</dbReference>
<dbReference type="GO" id="GO:0020037">
    <property type="term" value="F:heme binding"/>
    <property type="evidence" value="ECO:0007669"/>
    <property type="project" value="InterPro"/>
</dbReference>